<feature type="domain" description="Carrier" evidence="5">
    <location>
        <begin position="2063"/>
        <end position="2137"/>
    </location>
</feature>
<dbReference type="InterPro" id="IPR042099">
    <property type="entry name" value="ANL_N_sf"/>
</dbReference>
<dbReference type="InterPro" id="IPR045851">
    <property type="entry name" value="AMP-bd_C_sf"/>
</dbReference>
<evidence type="ECO:0000256" key="3">
    <source>
        <dbReference type="ARBA" id="ARBA00022553"/>
    </source>
</evidence>
<dbReference type="CDD" id="cd05930">
    <property type="entry name" value="A_NRPS"/>
    <property type="match status" value="1"/>
</dbReference>
<proteinExistence type="predicted"/>
<dbReference type="InterPro" id="IPR009081">
    <property type="entry name" value="PP-bd_ACP"/>
</dbReference>
<dbReference type="NCBIfam" id="TIGR01733">
    <property type="entry name" value="AA-adenyl-dom"/>
    <property type="match status" value="5"/>
</dbReference>
<dbReference type="CDD" id="cd17643">
    <property type="entry name" value="A_NRPS_Cytc1-like"/>
    <property type="match status" value="3"/>
</dbReference>
<dbReference type="PROSITE" id="PS00455">
    <property type="entry name" value="AMP_BINDING"/>
    <property type="match status" value="5"/>
</dbReference>
<feature type="region of interest" description="Disordered" evidence="4">
    <location>
        <begin position="3789"/>
        <end position="3814"/>
    </location>
</feature>
<evidence type="ECO:0000256" key="2">
    <source>
        <dbReference type="ARBA" id="ARBA00022450"/>
    </source>
</evidence>
<feature type="domain" description="Carrier" evidence="5">
    <location>
        <begin position="972"/>
        <end position="1046"/>
    </location>
</feature>
<dbReference type="Gene3D" id="3.40.50.1820">
    <property type="entry name" value="alpha/beta hydrolase"/>
    <property type="match status" value="5"/>
</dbReference>
<dbReference type="NCBIfam" id="NF003417">
    <property type="entry name" value="PRK04813.1"/>
    <property type="match status" value="6"/>
</dbReference>
<dbReference type="PANTHER" id="PTHR45527:SF1">
    <property type="entry name" value="FATTY ACID SYNTHASE"/>
    <property type="match status" value="1"/>
</dbReference>
<dbReference type="EMBL" id="CP098609">
    <property type="protein sequence ID" value="USC50805.1"/>
    <property type="molecule type" value="Genomic_DNA"/>
</dbReference>
<keyword evidence="2" id="KW-0596">Phosphopantetheine</keyword>
<dbReference type="SUPFAM" id="SSF47336">
    <property type="entry name" value="ACP-like"/>
    <property type="match status" value="6"/>
</dbReference>
<feature type="domain" description="Carrier" evidence="5">
    <location>
        <begin position="3145"/>
        <end position="3220"/>
    </location>
</feature>
<gene>
    <name evidence="6" type="ORF">K7395_30755</name>
</gene>
<dbReference type="PROSITE" id="PS50075">
    <property type="entry name" value="CARRIER"/>
    <property type="match status" value="6"/>
</dbReference>
<dbReference type="SUPFAM" id="SSF52777">
    <property type="entry name" value="CoA-dependent acyltransferases"/>
    <property type="match status" value="12"/>
</dbReference>
<organism evidence="6 7">
    <name type="scientific">Streptomyces filamentosus</name>
    <name type="common">Streptomyces roseosporus</name>
    <dbReference type="NCBI Taxonomy" id="67294"/>
    <lineage>
        <taxon>Bacteria</taxon>
        <taxon>Bacillati</taxon>
        <taxon>Actinomycetota</taxon>
        <taxon>Actinomycetes</taxon>
        <taxon>Kitasatosporales</taxon>
        <taxon>Streptomycetaceae</taxon>
        <taxon>Streptomyces</taxon>
    </lineage>
</organism>
<dbReference type="PROSITE" id="PS00012">
    <property type="entry name" value="PHOSPHOPANTETHEINE"/>
    <property type="match status" value="3"/>
</dbReference>
<dbReference type="InterPro" id="IPR020806">
    <property type="entry name" value="PKS_PP-bd"/>
</dbReference>
<feature type="region of interest" description="Disordered" evidence="4">
    <location>
        <begin position="6095"/>
        <end position="6118"/>
    </location>
</feature>
<dbReference type="Proteomes" id="UP001056079">
    <property type="component" value="Chromosome"/>
</dbReference>
<keyword evidence="3" id="KW-0597">Phosphoprotein</keyword>
<dbReference type="InterPro" id="IPR001242">
    <property type="entry name" value="Condensation_dom"/>
</dbReference>
<dbReference type="InterPro" id="IPR025110">
    <property type="entry name" value="AMP-bd_C"/>
</dbReference>
<comment type="cofactor">
    <cofactor evidence="1">
        <name>pantetheine 4'-phosphate</name>
        <dbReference type="ChEBI" id="CHEBI:47942"/>
    </cofactor>
</comment>
<dbReference type="CDD" id="cd19544">
    <property type="entry name" value="E-C_NRPS"/>
    <property type="match status" value="4"/>
</dbReference>
<dbReference type="PANTHER" id="PTHR45527">
    <property type="entry name" value="NONRIBOSOMAL PEPTIDE SYNTHETASE"/>
    <property type="match status" value="1"/>
</dbReference>
<dbReference type="Gene3D" id="3.40.50.980">
    <property type="match status" value="6"/>
</dbReference>
<dbReference type="CDD" id="cd19540">
    <property type="entry name" value="LCL_NRPS-like"/>
    <property type="match status" value="1"/>
</dbReference>
<dbReference type="InterPro" id="IPR000873">
    <property type="entry name" value="AMP-dep_synth/lig_dom"/>
</dbReference>
<dbReference type="InterPro" id="IPR006162">
    <property type="entry name" value="Ppantetheine_attach_site"/>
</dbReference>
<evidence type="ECO:0000313" key="7">
    <source>
        <dbReference type="Proteomes" id="UP001056079"/>
    </source>
</evidence>
<feature type="domain" description="Carrier" evidence="5">
    <location>
        <begin position="6023"/>
        <end position="6098"/>
    </location>
</feature>
<dbReference type="InterPro" id="IPR029058">
    <property type="entry name" value="AB_hydrolase_fold"/>
</dbReference>
<dbReference type="Gene3D" id="3.30.300.30">
    <property type="match status" value="5"/>
</dbReference>
<evidence type="ECO:0000256" key="1">
    <source>
        <dbReference type="ARBA" id="ARBA00001957"/>
    </source>
</evidence>
<sequence length="6118" mass="655740">MSEQDGVFHELMAAQLGIWTAQHLHPDNPIYNVGEYMEINGELDVDLFERALRSAVREAEAVHTRFVGEGEAVRQHVRVSDDWPFHRIDLSGEPDPRARAEEWMRTDMRRPVDMRGDALFTQAMLRLGPDHVYWYQRCHHILGDGFSGPLVNNRIAQIYAALRAGDAYDEGALAPFSNLLDADRAYRGSEEQAKDRAYWGEIFADLPTPVSLSGRIPAGTPHHLIRGTAEMPSEAAADLRTTARSLRTSISGMAIAAAAVYLNRATGAEDVVVALPVFGRFGSAQRQTPGMATNLLPIRLTVRSSMTVQELVRQVSVQVRGALRHQKYRYEDMLRDLRLIGRGNLASMVVNVVPYAYDFSFGDCEVRAHALSSGHFNDVAFCVYDRSADGRIQIATDASPELYSPHANQRHTDRLHTVLTWLATAAPEDRVGRVEILDEAERRQVLQDWNDTDRPVPATTLTQLLEEQATHTPGKPAVSSQGVDRSYAELHASANRLARLLVSRGVGPESLVAVSMERSVDLVVALLAVLKAGGAYVPVDPEYPADRIAHMLEDARPVLVLTSEAVAPSLPDVAGLERVVIDEPGVGAALNGLGTAALTASERRGPQLPSHPAYVIYTSGSTGRPKGVLITHQNLVNYVSRCTEAYPDLHGTTLLHASISFDAGVTALYGALTCGGRVIVEPMDEHLPATLRTHELAFLKATPSHLTYLDGFDESCAPTGQLMVGGEAVGGTQIRDWRRRHPSVAVVNHYGPTEVTVGCTDYVVTADDDTETATLPIGRPMWNTRVYVLDAALRPVPAGVPGELYVAGDQLARGYLGRPGLSAERFIACPFGTAGERMYRTGDVVRWRTDGNLEFLGRADDQVKIRGYRIELGEIESALESHGDVSRAAVLVREDVPGDKRLVAYVVPTVSGDTLDAVDTAALRGHLGRVLPEYMVPSATVVLEALPLTVNGKLDRRALPAPEYTAAGGGRAPASLQEEILCAVFAEVLGVPAVGVDDNFFELGGHSLLAVSLIELLRERGMSVSVRDLFAAPTAAGLAAASAGAGSVTVPENLIPAGAETITPEMLPLVDLTAEEIERISARVQGGAANIADIYPLAPLQEGIFFHSVLGGDSGADVYVLPTVLGFDTRDRAERFLEALQSVVDRHDILRTGFAWEGLREPVQVVLREATLPVEELQLAPRPDTDPVQQFLELCSPSLDIRQAPLLRATVAAEPGGDRWLVALQAHHLVRDHTTLEILLGEVRTLLGGDAGALPVPVPFREFVAQARLGVSRAEHERFFGELLSGVSEPTAPFGLLDVHGDGSDVTEATAVLDADLAARLREQARRLSVSPATLFHLVWARVAAVTSGRDDVVFGSVLFGRMQAGTGADRTPGLFINTLPVRVPTGQVPVGEAVRAMQKQLADLLVHEHAPLMVAQQAADLAAETPLFTSLLNYRHSTGASGDEPSIGLDGVELLSVRERTNYPVTVSVDDTGDGFGLTVQTAAPLDAESVCGLLGAAAEGVVAALENESEGLLLGRVPVLGGAEQDRLVREWSGESRPVAEASLTELFAAQAVRTPEATAVTFEGVGWSYAELDARANRLARLLITRGVGPESLVAVCMERSADLVVALLAVLKAGGAYVPIDPEYPADRIAYVLEDAQPALVLTSESVRSVVPGVEGLERVVVDAAQTVSALADLSGEPVSSVEVLPSHVAYVIYTSGSTGRPKGVAIPHGNVVALFGGTDGWFGFGTGDVWAWFHSFAFDFSVWELWGALLHGGRLVVVPREVSRNPREVLELLVAQHVTVLNQTPSAFYQLMAAENRDPELGERLALRCVVFGGEALDLSRLRAWYTRHAADTPVLVNMYGITETTVHVSYMPLDEAVVAADTGSVIGMGIPNLRVFVLGSDLRPVPVGVPGELYVAGAQLARGYVGRPGLTAERFVANPFGTPGERMYRTGDVVRWRTDGNLEFLGRADDQVKVRGFRIELGEIEATLMSHAAVAQAAVLVREDVPGDKRLTAYVVPAVPGDTADTTALRAHVGARLPEYMVPSATVVLDALPLTVNGKLDRRALPAPEHTATAGRAPANAQEEILCSVFAEVLGVPGVGIDDNFFELGGHSLLAVSLIERLRERGVSVSVRDLFAAPTVAGLAAASADGERVSVPENLIPAGAETITPEMLPLVELTAAEIERISARVQGGAANIADIYPLAPLQEGIFFHSVLGGDSGADVYVLPTVLGFDTRDRAERFLEALQSVVDRHDILRTGFAWEDLREPVQVVLRHAEIPVNEVDLGGFEGDLAQGLLALCSPSLDIRQAPLLRATVAAEPGGDRWLLALQVHHLVQDHTALAVLLGEVRTLLGGDAGALPVPVPFREFVAQARLGVSRAEHERFFGELLSGVSEPTAPFGLLDVHGDGSDVTEATAVLDADLAARLREQARRLSVSPATLFHLVWARVAAVTSGRDDVVFGSVLFGRMQAGTGADRTPGLFINTLPVRVPTGRVPVGEAVRGMQKQLADLLVHEHAPLMVAQQAADLAAETPLFTSLLNYRHNERPREQMSLDLAGADIVYTRERTNYPLTVSVDDTGEGFGLTVQASAPIAAESVCGLVGAAAEGLVTALEDEAASLALHRIPVLGEVERDRLVWGWNDTDRSVPQVSLTELLAAQAVRTPEATAVVFEGVGWSYAELDARANRLARLLIARGVGPESLVAVCMERSADLVVALLAVLKAGGAYVPIDPEYPADRIAYVLEDAQPALVVTSRATEGAVPEGADIPARVQVDGADVLAQLKALSGEPVSSVEVLPSHVAYVIYTSGSTGRPKGVAVPHQGVVNRLLWMQDTFPLDGSDRVVQKTPFGFDVSVWEFFWPLITGAGLVVARPGGHRDAGYLTELIRHEKVTVAHFVPSMLRVFLREPDAAACTGLRWVVCSGEALPPELRDQFFDVLEDVELHNLYGPTEASVDVTAWPCTPDEGPAVPIGHPVWNTRTYVLDTGLHPVPVGVAGDLYLAGDQLARGYLGRPGLTAERFVANPFGTTGERMYRTGDVVRWRTDGNLEFLGRADDQVKVRGFRIELGEIEAALMSHAAVAQAAVLVREDVPGDKRLVAYVVPAVPGGTVDTTTLRAYVGSRLPEYMVPSATVVLDTLPVTVNGKLDRRALPAPEYAAASGGRAPANAQEEILCSVFADVLGVPHVAVDDNFFELGGHSLLAVRLVSRVRTVLGVETGVRTVFEAPTVELLAKRLENADEARPALSARTRPEPVPLSFAQQRLWFLGELEGPNATYNIPAAIHLHGTLDTQALSAALNDVVARHEVLRTVFPMVDGQPQQRILDPDQARCELTTMELSPQNAEEAMAEAAAGVFDLATDLPLRAWLFTTGTNEHILMLVLHHVAGDGWSMAPLAHDVSLAYTAHTTSSTPTWEPLPVQYADYTLWQRELLGDETDPHSLMAQQLAYWRQALADIPDELALPLDRPRPAIATHQGGIVDLTIEPDIHTRLLHTARTHGVTLFMVLQAATAALLNRLGAGRDIPLGVPVAGRSDEALENLVGFFVNTLVIRTDLTADPSFTQLLEQVRETGLAAHTHADIPFERLVEELAPTRSMARHPLFQIMLSLDTHADAVVDLPGLDAEVIASKDSAAKFDLDLNVRERFDASGAPAGLRGTVVYAVDLFDEATVAELVERFVRVLEAVTADPHQPVSRIRILGDAELDRILTEWKGCATGIPARTVPVLEAAPPSGADAGGKVFVLDAALQPVPVGVTGDLYVAGGLTDRGYEGRPGLTAERFVACPFEGAGERMYRTGDVVRRRADGSLELVGSAHEEREPNASTAVGEGQSARRRGPSSVQEEILSSVFAEMLDLPQVGVDDNFFELGGHSLMAVKLVVRLRELGMPVSVRSLFATPTVAGLAAAVSAGGQSTVTVPENLIPAGADVITPEMLPLVELTAAEIERISARVQGGAANIADIYPLAPLQEGIFFHSVIGNENGADVYVLPTVLRFDSRERLDRFLSVLQTAVDRHDTLRTGFAWEGLREPVQVVVRHAEIPVNEVDLGGFEGDLAQGLLALCSPSLDIRQAPLLRATVAAEPGSDRWLMVMQAHHLVQDHTAMGVLFAEVSALLRGDAAELAAPVPFREFVAQARLGVSRAEHERFFGELLSGVSEPTAPFGLLDVHGDGSDVTEATAVLDADLAARLREQARRLSVSPATLFHLVWARVAAVTSGRDDVVFGSVLFGRMQAGTGADRTPGLFINTLPVRVPTGRVPVGEAVRGMQKQLADLLVHEHAPLTLAQQAADLAAETPLFTSLLNYRQNANAAQRLGRSIAELNTGLDGVELLSAHERTNYPVTVSVDDTGEGFGLTVQAAAPITAQAVCRLVSSTAEGVVAALENESEGLLLGRVPVLGGAEQDRLVREWSGESRPVAEASLTELFAAQAVRTPEATAVTFEGVGWSYAELDARANRLARLLIARGVGPESLVAVCMERSADLVVTLLAVLKAGGAYVPIDPEYPADRIAYVLEDAQPALVLTSRATADAVTDGANAPARVLVDGTDVLAQLETLSGEPVSSVEVLPSHVAYVIYTSGSTGRPKGVAVPHGNVVALFGGTDGWFGFGTGDVWAWFHSFAFDFSVWELWGALLHGGRLVVVPREVSRNPREVLELLVAEHVTVLNQTPSAFYQLMAAENRDPELGERLALRCVVFGGEALDLSRLRAWYTRHAADTPVLVNMYGITETTVHVSYMPLDEAVVAADTGSVIGMGIPNLRVFVLGSDLRPVPVGVPGELYVAGAQLARGYVGRPGLTAERFVANPFGTPGERMYRTGDVVRWRTDGNLEFLGRADDQVKVRGFRIELGEIEATLMSHAAVAQAAVLVREDVPGDKRLTAYVVPAVPGDTADTTALRAHVGARLPEYMVPSATVVLDALPLTVNGKLDRRALPAPEHTATAGRAPANAQEEILCSVFAEVLGVPGVGIDDNFFELGGHSLLAVSLIERLRERGLSVSVRSLFATPTVAGLAVALGAGGQGAVSVPENLIPAGAETITPEMLPLVELTAAEIERISARVQGGAANIADIYPLAPLQEGLFFHHLMTGEGEADVYLQQTVLRFDARQRVDRFVEALQAVMVRHDILRTGFAWEGLREPVQVVVRRAEVPVHEVALDAVSGGQDAVQQLLDAADRTMDVGRAPLLRAYIGAEPGSDRWLMLLQNHHLVEDHTALELLLAEVRAHLEGQEDALPAPVPFREFVAQARLGVSRAEHERFFGELLSGVTEPTAPYGLLDVRGDGTEVDEVMSTLDAAVSARLREQARRLGVSPATLFHLVWARVAAVTSGRDDVVFGSVLFGRMQAGTGADRTPGLFINTLPVRVPTGRVPVGEAVRGMQKQLADLLVHEHAPLTLAQQAAGLPAQTPLFTSLLNFRHNTAGSTGPDDAMSGALEGVELLSAHERSNYPLTVSVDDAGSRFDVVVQAAAPLSPQAVTGLIHAAAANLVTALEEETGATGLHEVQVLDETDQRQLLTRWNDTAHEVPVTTLPRLFADQAGRTPDAVAVTFEGAELSYAELDARTNRLARLLIARGVGPESVVAVSMERSAELVVALLAVLKTGGAYVPVDPEYPADRIAYMFGDARPVLVLTSRSAAGGLPVVAGLDRVVVDEPQTVTALAGLDAGEIAETELRCALLADHPAYVIYTSGSTGNPKGVAVPHRNVVQLFEAAKGRYDFGADDVWTWFHSFSFDFSVWEMWGALLHGGRLVVVPHAISRSPGGFLDLLVRERVTVLNQTPSAFYQLVQAEAEAPDAGSRLALRFVIFGGEALDHRRLTEWFVRHPENAPALVNMYAPTETTVVCTAYPVSAREEDSTGVLPIGSPMWNTRAYVLDDSLCPVPVGVAGELYLAGAQLSRGYTHRPGLTAERFVACPFGAAGERMYRTGDVVRRRADGHLDYVGRADDQVKVRGFRIELGEIEAVLASHPLVGQAAVVVREDSPGDKRLVGYVVADPAAENSGAASDLSASALSAAVRGYVRERLPDHMVPSAVLRLDVLPLTVNGKLDRRALPAPDYRVAGSNRAPSTPREKELCDLFAEVLGVPEVGVDDSFFDLGGHSLLATRLVSRVRTALGVELPIRTLFEAPTVAGLASRLEARTNTKRARPALRPRPRPTQEEN</sequence>
<dbReference type="InterPro" id="IPR023213">
    <property type="entry name" value="CAT-like_dom_sf"/>
</dbReference>
<dbReference type="CDD" id="cd17646">
    <property type="entry name" value="A_NRPS_AB3403-like"/>
    <property type="match status" value="1"/>
</dbReference>
<evidence type="ECO:0000313" key="6">
    <source>
        <dbReference type="EMBL" id="USC50805.1"/>
    </source>
</evidence>
<dbReference type="SMART" id="SM00823">
    <property type="entry name" value="PKS_PP"/>
    <property type="match status" value="6"/>
</dbReference>
<dbReference type="InterPro" id="IPR020845">
    <property type="entry name" value="AMP-binding_CS"/>
</dbReference>
<dbReference type="Pfam" id="PF00550">
    <property type="entry name" value="PP-binding"/>
    <property type="match status" value="6"/>
</dbReference>
<dbReference type="Gene3D" id="3.30.559.10">
    <property type="entry name" value="Chloramphenicol acetyltransferase-like domain"/>
    <property type="match status" value="6"/>
</dbReference>
<dbReference type="SUPFAM" id="SSF56801">
    <property type="entry name" value="Acetyl-CoA synthetase-like"/>
    <property type="match status" value="6"/>
</dbReference>
<dbReference type="Gene3D" id="1.10.1200.10">
    <property type="entry name" value="ACP-like"/>
    <property type="match status" value="1"/>
</dbReference>
<dbReference type="InterPro" id="IPR036736">
    <property type="entry name" value="ACP-like_sf"/>
</dbReference>
<evidence type="ECO:0000256" key="4">
    <source>
        <dbReference type="SAM" id="MobiDB-lite"/>
    </source>
</evidence>
<dbReference type="Gene3D" id="2.30.38.10">
    <property type="entry name" value="Luciferase, Domain 3"/>
    <property type="match status" value="4"/>
</dbReference>
<feature type="domain" description="Carrier" evidence="5">
    <location>
        <begin position="3812"/>
        <end position="3886"/>
    </location>
</feature>
<name>A0ABY4V2V4_STRFL</name>
<reference evidence="6" key="1">
    <citation type="submission" date="2021-08" db="EMBL/GenBank/DDBJ databases">
        <title>DNA methylation of m4C regulates biosynthesis of daptomycin in Streptomyces roseosporus L30.</title>
        <authorList>
            <person name="Fang J.-L."/>
        </authorList>
    </citation>
    <scope>NUCLEOTIDE SEQUENCE</scope>
    <source>
        <strain evidence="6">L30</strain>
    </source>
</reference>
<dbReference type="Pfam" id="PF00501">
    <property type="entry name" value="AMP-binding"/>
    <property type="match status" value="5"/>
</dbReference>
<dbReference type="Pfam" id="PF00668">
    <property type="entry name" value="Condensation"/>
    <property type="match status" value="6"/>
</dbReference>
<dbReference type="Gene3D" id="3.40.50.12780">
    <property type="entry name" value="N-terminal domain of ligase-like"/>
    <property type="match status" value="2"/>
</dbReference>
<dbReference type="InterPro" id="IPR010071">
    <property type="entry name" value="AA_adenyl_dom"/>
</dbReference>
<protein>
    <submittedName>
        <fullName evidence="6">Non-ribosomal peptide synthetase</fullName>
    </submittedName>
</protein>
<feature type="domain" description="Carrier" evidence="5">
    <location>
        <begin position="4911"/>
        <end position="4985"/>
    </location>
</feature>
<evidence type="ECO:0000259" key="5">
    <source>
        <dbReference type="PROSITE" id="PS50075"/>
    </source>
</evidence>
<dbReference type="Pfam" id="PF13193">
    <property type="entry name" value="AMP-binding_C"/>
    <property type="match status" value="5"/>
</dbReference>
<dbReference type="Gene3D" id="3.30.559.30">
    <property type="entry name" value="Nonribosomal peptide synthetase, condensation domain"/>
    <property type="match status" value="6"/>
</dbReference>
<accession>A0ABY4V2V4</accession>
<feature type="compositionally biased region" description="Basic residues" evidence="4">
    <location>
        <begin position="6099"/>
        <end position="6111"/>
    </location>
</feature>
<keyword evidence="7" id="KW-1185">Reference proteome</keyword>